<feature type="active site" description="Proton donor/acceptor" evidence="2">
    <location>
        <position position="174"/>
    </location>
</feature>
<gene>
    <name evidence="5" type="ORF">Afil01_60700</name>
</gene>
<feature type="region of interest" description="Disordered" evidence="3">
    <location>
        <begin position="1"/>
        <end position="58"/>
    </location>
</feature>
<dbReference type="Gene3D" id="2.40.260.10">
    <property type="entry name" value="Sortase"/>
    <property type="match status" value="1"/>
</dbReference>
<dbReference type="InterPro" id="IPR053465">
    <property type="entry name" value="Sortase_Class_E"/>
</dbReference>
<evidence type="ECO:0008006" key="7">
    <source>
        <dbReference type="Google" id="ProtNLM"/>
    </source>
</evidence>
<dbReference type="NCBIfam" id="NF033747">
    <property type="entry name" value="class_E_sortase"/>
    <property type="match status" value="1"/>
</dbReference>
<evidence type="ECO:0000256" key="3">
    <source>
        <dbReference type="SAM" id="MobiDB-lite"/>
    </source>
</evidence>
<dbReference type="InterPro" id="IPR005754">
    <property type="entry name" value="Sortase"/>
</dbReference>
<proteinExistence type="predicted"/>
<keyword evidence="6" id="KW-1185">Reference proteome</keyword>
<dbReference type="AlphaFoldDB" id="A0A9W6WCN2"/>
<keyword evidence="4" id="KW-0812">Transmembrane</keyword>
<comment type="caution">
    <text evidence="5">The sequence shown here is derived from an EMBL/GenBank/DDBJ whole genome shotgun (WGS) entry which is preliminary data.</text>
</comment>
<evidence type="ECO:0000256" key="1">
    <source>
        <dbReference type="ARBA" id="ARBA00022801"/>
    </source>
</evidence>
<feature type="active site" description="Acyl-thioester intermediate" evidence="2">
    <location>
        <position position="243"/>
    </location>
</feature>
<evidence type="ECO:0000256" key="2">
    <source>
        <dbReference type="PIRSR" id="PIRSR605754-1"/>
    </source>
</evidence>
<evidence type="ECO:0000313" key="5">
    <source>
        <dbReference type="EMBL" id="GLZ81263.1"/>
    </source>
</evidence>
<keyword evidence="4" id="KW-1133">Transmembrane helix</keyword>
<keyword evidence="4" id="KW-0472">Membrane</keyword>
<dbReference type="EMBL" id="BSTX01000005">
    <property type="protein sequence ID" value="GLZ81263.1"/>
    <property type="molecule type" value="Genomic_DNA"/>
</dbReference>
<dbReference type="Proteomes" id="UP001165079">
    <property type="component" value="Unassembled WGS sequence"/>
</dbReference>
<feature type="transmembrane region" description="Helical" evidence="4">
    <location>
        <begin position="66"/>
        <end position="88"/>
    </location>
</feature>
<protein>
    <recommendedName>
        <fullName evidence="7">Sortase A</fullName>
    </recommendedName>
</protein>
<dbReference type="InterPro" id="IPR023365">
    <property type="entry name" value="Sortase_dom-sf"/>
</dbReference>
<evidence type="ECO:0000256" key="4">
    <source>
        <dbReference type="SAM" id="Phobius"/>
    </source>
</evidence>
<dbReference type="Pfam" id="PF04203">
    <property type="entry name" value="Sortase"/>
    <property type="match status" value="1"/>
</dbReference>
<dbReference type="GO" id="GO:0016787">
    <property type="term" value="F:hydrolase activity"/>
    <property type="evidence" value="ECO:0007669"/>
    <property type="project" value="UniProtKB-KW"/>
</dbReference>
<name>A0A9W6WCN2_9ACTN</name>
<keyword evidence="1" id="KW-0378">Hydrolase</keyword>
<dbReference type="RefSeq" id="WP_285666706.1">
    <property type="nucleotide sequence ID" value="NZ_BSTX01000005.1"/>
</dbReference>
<organism evidence="5 6">
    <name type="scientific">Actinorhabdospora filicis</name>
    <dbReference type="NCBI Taxonomy" id="1785913"/>
    <lineage>
        <taxon>Bacteria</taxon>
        <taxon>Bacillati</taxon>
        <taxon>Actinomycetota</taxon>
        <taxon>Actinomycetes</taxon>
        <taxon>Micromonosporales</taxon>
        <taxon>Micromonosporaceae</taxon>
        <taxon>Actinorhabdospora</taxon>
    </lineage>
</organism>
<evidence type="ECO:0000313" key="6">
    <source>
        <dbReference type="Proteomes" id="UP001165079"/>
    </source>
</evidence>
<sequence length="276" mass="30963">MTAQDPKRPRRGAADLVPMGDETTLLPQISDEEPEPPAEGKKRRAVRRHRDATGGGRRTAGDWIRAVVRGFGELFITFGLIILLFAAYEIWGKTAEINAHQDQLGTKLEQQWEANPKSDPLPGEAMARLYIPKVKDKPFIVVEGTNWDDIRDAPGHYKESQDPGEKGNFAVAGHNVPAMFRETYELKPGDKIVVETAENFYIYEVSETLIVDPYAREVIAPIPGELGSKVKDAKEAYITLTTCWPWYDNTSRWIVHGKLIDTKPRSEGIPPEALEK</sequence>
<feature type="compositionally biased region" description="Basic residues" evidence="3">
    <location>
        <begin position="41"/>
        <end position="50"/>
    </location>
</feature>
<accession>A0A9W6WCN2</accession>
<dbReference type="NCBIfam" id="TIGR01076">
    <property type="entry name" value="sortase_fam"/>
    <property type="match status" value="1"/>
</dbReference>
<reference evidence="5" key="1">
    <citation type="submission" date="2023-03" db="EMBL/GenBank/DDBJ databases">
        <title>Actinorhabdospora filicis NBRC 111898.</title>
        <authorList>
            <person name="Ichikawa N."/>
            <person name="Sato H."/>
            <person name="Tonouchi N."/>
        </authorList>
    </citation>
    <scope>NUCLEOTIDE SEQUENCE</scope>
    <source>
        <strain evidence="5">NBRC 111898</strain>
    </source>
</reference>
<dbReference type="CDD" id="cd05830">
    <property type="entry name" value="Sortase_E"/>
    <property type="match status" value="1"/>
</dbReference>
<dbReference type="InterPro" id="IPR042003">
    <property type="entry name" value="Sortase_E"/>
</dbReference>
<dbReference type="SUPFAM" id="SSF63817">
    <property type="entry name" value="Sortase"/>
    <property type="match status" value="1"/>
</dbReference>